<organism evidence="4 5">
    <name type="scientific">Sanguibacter inulinus</name>
    <dbReference type="NCBI Taxonomy" id="60922"/>
    <lineage>
        <taxon>Bacteria</taxon>
        <taxon>Bacillati</taxon>
        <taxon>Actinomycetota</taxon>
        <taxon>Actinomycetes</taxon>
        <taxon>Micrococcales</taxon>
        <taxon>Sanguibacteraceae</taxon>
        <taxon>Sanguibacter</taxon>
    </lineage>
</organism>
<dbReference type="SMART" id="SM00248">
    <property type="entry name" value="ANK"/>
    <property type="match status" value="3"/>
</dbReference>
<dbReference type="EMBL" id="JACBYE010000015">
    <property type="protein sequence ID" value="NYS93490.1"/>
    <property type="molecule type" value="Genomic_DNA"/>
</dbReference>
<dbReference type="InterPro" id="IPR050745">
    <property type="entry name" value="Multifunctional_regulatory"/>
</dbReference>
<dbReference type="Pfam" id="PF12796">
    <property type="entry name" value="Ank_2"/>
    <property type="match status" value="1"/>
</dbReference>
<keyword evidence="1" id="KW-0677">Repeat</keyword>
<reference evidence="4 5" key="1">
    <citation type="submission" date="2020-07" db="EMBL/GenBank/DDBJ databases">
        <title>MOT database genomes.</title>
        <authorList>
            <person name="Joseph S."/>
            <person name="Aduse-Opoku J."/>
            <person name="Hashim A."/>
            <person name="Wade W."/>
            <person name="Curtis M."/>
        </authorList>
    </citation>
    <scope>NUCLEOTIDE SEQUENCE [LARGE SCALE GENOMIC DNA]</scope>
    <source>
        <strain evidence="4 5">DSM 100099</strain>
    </source>
</reference>
<dbReference type="AlphaFoldDB" id="A0A853ESN4"/>
<sequence>MARRRSTLPKDFADLLRSSSLDELVAVFDRCEVEATGGYTKSTALGFLDCPDGLVRWLVDQGADVDAVDTYGATPLWTRAARGRHEQIPLLLSLGADRDHACRGGVTPLHAAAENQRDATVEALIRAGADVHATTDRGDTPLKRGLASTTNASIAAMADVARLLLEAGAMIDDSMRALVERIGERFEFHRAGFNADLLPETDASLQELYRLFGATPAPQRVVHDGVAPIEVPAGTWQAQHAALWELLVPSKGAAQTAQGEAIRITGRVHDEVFRNGGGNWDRDYRRMLDVLVELCGSGTPLGARDLDELRALTHQFVRGSAEDEVLDRLDELAVLWVAQNPTPIPCPPVPYKR</sequence>
<dbReference type="Gene3D" id="1.25.40.20">
    <property type="entry name" value="Ankyrin repeat-containing domain"/>
    <property type="match status" value="1"/>
</dbReference>
<feature type="repeat" description="ANK" evidence="3">
    <location>
        <begin position="104"/>
        <end position="136"/>
    </location>
</feature>
<evidence type="ECO:0000256" key="1">
    <source>
        <dbReference type="ARBA" id="ARBA00022737"/>
    </source>
</evidence>
<keyword evidence="2 3" id="KW-0040">ANK repeat</keyword>
<comment type="caution">
    <text evidence="4">The sequence shown here is derived from an EMBL/GenBank/DDBJ whole genome shotgun (WGS) entry which is preliminary data.</text>
</comment>
<proteinExistence type="predicted"/>
<dbReference type="PANTHER" id="PTHR24189">
    <property type="entry name" value="MYOTROPHIN"/>
    <property type="match status" value="1"/>
</dbReference>
<dbReference type="PROSITE" id="PS50088">
    <property type="entry name" value="ANK_REPEAT"/>
    <property type="match status" value="1"/>
</dbReference>
<gene>
    <name evidence="4" type="ORF">HZZ10_08120</name>
</gene>
<dbReference type="PROSITE" id="PS50297">
    <property type="entry name" value="ANK_REP_REGION"/>
    <property type="match status" value="1"/>
</dbReference>
<dbReference type="Proteomes" id="UP000561011">
    <property type="component" value="Unassembled WGS sequence"/>
</dbReference>
<evidence type="ECO:0000256" key="2">
    <source>
        <dbReference type="ARBA" id="ARBA00023043"/>
    </source>
</evidence>
<name>A0A853ESN4_9MICO</name>
<protein>
    <submittedName>
        <fullName evidence="4">Ankyrin repeat domain-containing protein</fullName>
    </submittedName>
</protein>
<dbReference type="PANTHER" id="PTHR24189:SF50">
    <property type="entry name" value="ANKYRIN REPEAT AND SOCS BOX PROTEIN 2"/>
    <property type="match status" value="1"/>
</dbReference>
<keyword evidence="5" id="KW-1185">Reference proteome</keyword>
<dbReference type="InterPro" id="IPR002110">
    <property type="entry name" value="Ankyrin_rpt"/>
</dbReference>
<dbReference type="RefSeq" id="WP_179913141.1">
    <property type="nucleotide sequence ID" value="NZ_JACBYE010000015.1"/>
</dbReference>
<accession>A0A853ESN4</accession>
<evidence type="ECO:0000313" key="5">
    <source>
        <dbReference type="Proteomes" id="UP000561011"/>
    </source>
</evidence>
<dbReference type="SUPFAM" id="SSF48403">
    <property type="entry name" value="Ankyrin repeat"/>
    <property type="match status" value="1"/>
</dbReference>
<evidence type="ECO:0000313" key="4">
    <source>
        <dbReference type="EMBL" id="NYS93490.1"/>
    </source>
</evidence>
<evidence type="ECO:0000256" key="3">
    <source>
        <dbReference type="PROSITE-ProRule" id="PRU00023"/>
    </source>
</evidence>
<dbReference type="InterPro" id="IPR036770">
    <property type="entry name" value="Ankyrin_rpt-contain_sf"/>
</dbReference>